<dbReference type="RefSeq" id="WP_138017548.1">
    <property type="nucleotide sequence ID" value="NZ_SULI01000039.1"/>
</dbReference>
<dbReference type="AlphaFoldDB" id="A0A4U7MU60"/>
<dbReference type="Proteomes" id="UP000306575">
    <property type="component" value="Unassembled WGS sequence"/>
</dbReference>
<reference evidence="1 2" key="1">
    <citation type="submission" date="2019-04" db="EMBL/GenBank/DDBJ databases">
        <title>Genome sequence of Pelagicola litoralis CL-ES2.</title>
        <authorList>
            <person name="Cao J."/>
        </authorList>
    </citation>
    <scope>NUCLEOTIDE SEQUENCE [LARGE SCALE GENOMIC DNA]</scope>
    <source>
        <strain evidence="1 2">CL-ES2</strain>
    </source>
</reference>
<evidence type="ECO:0000313" key="2">
    <source>
        <dbReference type="Proteomes" id="UP000306575"/>
    </source>
</evidence>
<sequence length="75" mass="8190">MPSLGGAISRNWEGFCYGLGLDIDIPDAKLAVAGDFPVLFPEAASAFKSHPVEDYLIDLPNWENRPVDVRNPNSC</sequence>
<protein>
    <submittedName>
        <fullName evidence="1">Uncharacterized protein</fullName>
    </submittedName>
</protein>
<name>A0A4U7MU60_9RHOB</name>
<dbReference type="EMBL" id="SULI01000039">
    <property type="protein sequence ID" value="TKZ15754.1"/>
    <property type="molecule type" value="Genomic_DNA"/>
</dbReference>
<accession>A0A4U7MU60</accession>
<evidence type="ECO:0000313" key="1">
    <source>
        <dbReference type="EMBL" id="TKZ15754.1"/>
    </source>
</evidence>
<gene>
    <name evidence="1" type="ORF">FAP39_16880</name>
</gene>
<proteinExistence type="predicted"/>
<comment type="caution">
    <text evidence="1">The sequence shown here is derived from an EMBL/GenBank/DDBJ whole genome shotgun (WGS) entry which is preliminary data.</text>
</comment>
<dbReference type="OrthoDB" id="7874163at2"/>
<keyword evidence="2" id="KW-1185">Reference proteome</keyword>
<organism evidence="1 2">
    <name type="scientific">Shimia litoralis</name>
    <dbReference type="NCBI Taxonomy" id="420403"/>
    <lineage>
        <taxon>Bacteria</taxon>
        <taxon>Pseudomonadati</taxon>
        <taxon>Pseudomonadota</taxon>
        <taxon>Alphaproteobacteria</taxon>
        <taxon>Rhodobacterales</taxon>
        <taxon>Roseobacteraceae</taxon>
    </lineage>
</organism>